<dbReference type="Proteomes" id="UP000626109">
    <property type="component" value="Unassembled WGS sequence"/>
</dbReference>
<sequence length="567" mass="60649">MVDTPLAEGVGPEAFVSSFLHGESMWADAAASADGKWMFAPPSSAGRVLRVDCATGAFELIGPEFPEDTWKWSVAILGPDGGVWCIPANARRVLRVDCATSAVALVGPELEGRQKWHAAVLAPDGCIYAPPADGGQVLRIDCERRDVRLIGSMLSGGSSKYCAIAAGPDNCVYAPPFNAGRLLRVRCSTRQVELVGPELTFGGGGGSYAAAACAADGNVYAPPFNAPQALEVSCASGSVELIGPRIPIMGHQWRCAVTGPDGCIYAPPCNSGQVMRISCGAVELIGPEYPLFPDGQEKWRSCVLAGDGCIYCCPGDGPRVLRINCDPGTWLPEKPKEEEEGKFWEKDDVIKWAEEEVQGVSLIGPEFGDHNVKKKRWRGCAVDPEGEVIFCPPYFSGQLLRICCDENCRGLCIPGAVALAASSTRRASGDRLFFSSFRICVLVVTLSVICVSGELPKLAEAAWATYVRFWRSEVPELLSLAGRSLAKAKLPLTVAQAKRFELGDWLDAAPILAAILVATVTPLVLLQSARRGQKDGKIEDLRSTSWLTREVLVSGMGLCYLCGFSVS</sequence>
<accession>A0A813LYU4</accession>
<organism evidence="1 2">
    <name type="scientific">Polarella glacialis</name>
    <name type="common">Dinoflagellate</name>
    <dbReference type="NCBI Taxonomy" id="89957"/>
    <lineage>
        <taxon>Eukaryota</taxon>
        <taxon>Sar</taxon>
        <taxon>Alveolata</taxon>
        <taxon>Dinophyceae</taxon>
        <taxon>Suessiales</taxon>
        <taxon>Suessiaceae</taxon>
        <taxon>Polarella</taxon>
    </lineage>
</organism>
<gene>
    <name evidence="1" type="ORF">PGLA2088_LOCUS50633</name>
</gene>
<dbReference type="EMBL" id="CAJNNW010037429">
    <property type="protein sequence ID" value="CAE8741728.1"/>
    <property type="molecule type" value="Genomic_DNA"/>
</dbReference>
<proteinExistence type="predicted"/>
<dbReference type="SUPFAM" id="SSF101898">
    <property type="entry name" value="NHL repeat"/>
    <property type="match status" value="1"/>
</dbReference>
<protein>
    <submittedName>
        <fullName evidence="1">Uncharacterized protein</fullName>
    </submittedName>
</protein>
<feature type="non-terminal residue" evidence="1">
    <location>
        <position position="567"/>
    </location>
</feature>
<evidence type="ECO:0000313" key="2">
    <source>
        <dbReference type="Proteomes" id="UP000626109"/>
    </source>
</evidence>
<comment type="caution">
    <text evidence="1">The sequence shown here is derived from an EMBL/GenBank/DDBJ whole genome shotgun (WGS) entry which is preliminary data.</text>
</comment>
<name>A0A813LYU4_POLGL</name>
<evidence type="ECO:0000313" key="1">
    <source>
        <dbReference type="EMBL" id="CAE8741728.1"/>
    </source>
</evidence>
<dbReference type="Gene3D" id="2.130.10.10">
    <property type="entry name" value="YVTN repeat-like/Quinoprotein amine dehydrogenase"/>
    <property type="match status" value="1"/>
</dbReference>
<dbReference type="InterPro" id="IPR015943">
    <property type="entry name" value="WD40/YVTN_repeat-like_dom_sf"/>
</dbReference>
<reference evidence="1" key="1">
    <citation type="submission" date="2021-02" db="EMBL/GenBank/DDBJ databases">
        <authorList>
            <person name="Dougan E. K."/>
            <person name="Rhodes N."/>
            <person name="Thang M."/>
            <person name="Chan C."/>
        </authorList>
    </citation>
    <scope>NUCLEOTIDE SEQUENCE</scope>
</reference>
<dbReference type="AlphaFoldDB" id="A0A813LYU4"/>